<feature type="domain" description="SCP" evidence="3">
    <location>
        <begin position="56"/>
        <end position="172"/>
    </location>
</feature>
<dbReference type="AlphaFoldDB" id="A0A3E1P0T7"/>
<organism evidence="4 5">
    <name type="scientific">Chitinophaga silvisoli</name>
    <dbReference type="NCBI Taxonomy" id="2291814"/>
    <lineage>
        <taxon>Bacteria</taxon>
        <taxon>Pseudomonadati</taxon>
        <taxon>Bacteroidota</taxon>
        <taxon>Chitinophagia</taxon>
        <taxon>Chitinophagales</taxon>
        <taxon>Chitinophagaceae</taxon>
        <taxon>Chitinophaga</taxon>
    </lineage>
</organism>
<feature type="chain" id="PRO_5017748043" evidence="2">
    <location>
        <begin position="21"/>
        <end position="183"/>
    </location>
</feature>
<evidence type="ECO:0000313" key="5">
    <source>
        <dbReference type="Proteomes" id="UP000261174"/>
    </source>
</evidence>
<dbReference type="InterPro" id="IPR014044">
    <property type="entry name" value="CAP_dom"/>
</dbReference>
<accession>A0A3E1P0T7</accession>
<dbReference type="CDD" id="cd05379">
    <property type="entry name" value="CAP_bacterial"/>
    <property type="match status" value="1"/>
</dbReference>
<reference evidence="4 5" key="1">
    <citation type="submission" date="2018-08" db="EMBL/GenBank/DDBJ databases">
        <title>Chitinophaga sp. K20C18050901, a novel bacterium isolated from forest soil.</title>
        <authorList>
            <person name="Wang C."/>
        </authorList>
    </citation>
    <scope>NUCLEOTIDE SEQUENCE [LARGE SCALE GENOMIC DNA]</scope>
    <source>
        <strain evidence="4 5">K20C18050901</strain>
    </source>
</reference>
<evidence type="ECO:0000259" key="3">
    <source>
        <dbReference type="Pfam" id="PF00188"/>
    </source>
</evidence>
<protein>
    <submittedName>
        <fullName evidence="4">CAP domain-containing protein</fullName>
    </submittedName>
</protein>
<dbReference type="Proteomes" id="UP000261174">
    <property type="component" value="Unassembled WGS sequence"/>
</dbReference>
<evidence type="ECO:0000313" key="4">
    <source>
        <dbReference type="EMBL" id="RFM33811.1"/>
    </source>
</evidence>
<dbReference type="RefSeq" id="WP_116854729.1">
    <property type="nucleotide sequence ID" value="NZ_QTJV01000006.1"/>
</dbReference>
<feature type="signal peptide" evidence="2">
    <location>
        <begin position="1"/>
        <end position="20"/>
    </location>
</feature>
<keyword evidence="2" id="KW-0732">Signal</keyword>
<dbReference type="Pfam" id="PF00188">
    <property type="entry name" value="CAP"/>
    <property type="match status" value="1"/>
</dbReference>
<dbReference type="OrthoDB" id="982527at2"/>
<feature type="region of interest" description="Disordered" evidence="1">
    <location>
        <begin position="27"/>
        <end position="47"/>
    </location>
</feature>
<dbReference type="PANTHER" id="PTHR31157">
    <property type="entry name" value="SCP DOMAIN-CONTAINING PROTEIN"/>
    <property type="match status" value="1"/>
</dbReference>
<keyword evidence="5" id="KW-1185">Reference proteome</keyword>
<name>A0A3E1P0T7_9BACT</name>
<dbReference type="EMBL" id="QTJV01000006">
    <property type="protein sequence ID" value="RFM33811.1"/>
    <property type="molecule type" value="Genomic_DNA"/>
</dbReference>
<sequence length="183" mass="19721">MTRKLTLLTLFSILSLNLLACTRGAAPADTATTKSTPTTTRSNTDGNDTNMAQEILYYTNKFRASQGKPPLILDATCSGQAYKHSKAMATGATAFGHDGFEERVARLSTVFGNIPGAAENVAYGNLDAEQVVNGWIKSPGHRKNMLGNFDRIGIGSAHSSKDSRIIFFTQVFIVHKEAPAPKK</sequence>
<dbReference type="SUPFAM" id="SSF55797">
    <property type="entry name" value="PR-1-like"/>
    <property type="match status" value="1"/>
</dbReference>
<evidence type="ECO:0000256" key="2">
    <source>
        <dbReference type="SAM" id="SignalP"/>
    </source>
</evidence>
<dbReference type="Gene3D" id="3.40.33.10">
    <property type="entry name" value="CAP"/>
    <property type="match status" value="1"/>
</dbReference>
<dbReference type="PANTHER" id="PTHR31157:SF1">
    <property type="entry name" value="SCP DOMAIN-CONTAINING PROTEIN"/>
    <property type="match status" value="1"/>
</dbReference>
<comment type="caution">
    <text evidence="4">The sequence shown here is derived from an EMBL/GenBank/DDBJ whole genome shotgun (WGS) entry which is preliminary data.</text>
</comment>
<evidence type="ECO:0000256" key="1">
    <source>
        <dbReference type="SAM" id="MobiDB-lite"/>
    </source>
</evidence>
<gene>
    <name evidence="4" type="ORF">DXN04_17795</name>
</gene>
<proteinExistence type="predicted"/>
<feature type="compositionally biased region" description="Low complexity" evidence="1">
    <location>
        <begin position="27"/>
        <end position="45"/>
    </location>
</feature>
<dbReference type="InterPro" id="IPR035940">
    <property type="entry name" value="CAP_sf"/>
</dbReference>